<evidence type="ECO:0000259" key="4">
    <source>
        <dbReference type="PROSITE" id="PS50995"/>
    </source>
</evidence>
<dbReference type="Gene3D" id="1.10.10.10">
    <property type="entry name" value="Winged helix-like DNA-binding domain superfamily/Winged helix DNA-binding domain"/>
    <property type="match status" value="1"/>
</dbReference>
<keyword evidence="6" id="KW-1185">Reference proteome</keyword>
<organism evidence="5 6">
    <name type="scientific">Paraconexibacter algicola</name>
    <dbReference type="NCBI Taxonomy" id="2133960"/>
    <lineage>
        <taxon>Bacteria</taxon>
        <taxon>Bacillati</taxon>
        <taxon>Actinomycetota</taxon>
        <taxon>Thermoleophilia</taxon>
        <taxon>Solirubrobacterales</taxon>
        <taxon>Paraconexibacteraceae</taxon>
        <taxon>Paraconexibacter</taxon>
    </lineage>
</organism>
<dbReference type="AlphaFoldDB" id="A0A2T4UN56"/>
<gene>
    <name evidence="5" type="ORF">C7Y72_01160</name>
</gene>
<dbReference type="SMART" id="SM00347">
    <property type="entry name" value="HTH_MARR"/>
    <property type="match status" value="1"/>
</dbReference>
<dbReference type="OrthoDB" id="4463574at2"/>
<protein>
    <submittedName>
        <fullName evidence="5">MarR family transcriptional regulator</fullName>
    </submittedName>
</protein>
<dbReference type="InterPro" id="IPR000835">
    <property type="entry name" value="HTH_MarR-typ"/>
</dbReference>
<evidence type="ECO:0000256" key="1">
    <source>
        <dbReference type="ARBA" id="ARBA00023015"/>
    </source>
</evidence>
<dbReference type="GO" id="GO:0003677">
    <property type="term" value="F:DNA binding"/>
    <property type="evidence" value="ECO:0007669"/>
    <property type="project" value="UniProtKB-KW"/>
</dbReference>
<accession>A0A2T4UN56</accession>
<dbReference type="Pfam" id="PF01047">
    <property type="entry name" value="MarR"/>
    <property type="match status" value="1"/>
</dbReference>
<dbReference type="Proteomes" id="UP000240739">
    <property type="component" value="Unassembled WGS sequence"/>
</dbReference>
<keyword evidence="1" id="KW-0805">Transcription regulation</keyword>
<keyword evidence="2" id="KW-0238">DNA-binding</keyword>
<dbReference type="PROSITE" id="PS50995">
    <property type="entry name" value="HTH_MARR_2"/>
    <property type="match status" value="1"/>
</dbReference>
<dbReference type="PANTHER" id="PTHR42756:SF1">
    <property type="entry name" value="TRANSCRIPTIONAL REPRESSOR OF EMRAB OPERON"/>
    <property type="match status" value="1"/>
</dbReference>
<dbReference type="GO" id="GO:0003700">
    <property type="term" value="F:DNA-binding transcription factor activity"/>
    <property type="evidence" value="ECO:0007669"/>
    <property type="project" value="InterPro"/>
</dbReference>
<dbReference type="PRINTS" id="PR00598">
    <property type="entry name" value="HTHMARR"/>
</dbReference>
<dbReference type="SUPFAM" id="SSF46785">
    <property type="entry name" value="Winged helix' DNA-binding domain"/>
    <property type="match status" value="1"/>
</dbReference>
<evidence type="ECO:0000256" key="3">
    <source>
        <dbReference type="ARBA" id="ARBA00023163"/>
    </source>
</evidence>
<comment type="caution">
    <text evidence="5">The sequence shown here is derived from an EMBL/GenBank/DDBJ whole genome shotgun (WGS) entry which is preliminary data.</text>
</comment>
<dbReference type="InterPro" id="IPR036390">
    <property type="entry name" value="WH_DNA-bd_sf"/>
</dbReference>
<feature type="domain" description="HTH marR-type" evidence="4">
    <location>
        <begin position="1"/>
        <end position="143"/>
    </location>
</feature>
<reference evidence="5 6" key="1">
    <citation type="submission" date="2018-03" db="EMBL/GenBank/DDBJ databases">
        <title>Aquarubrobacter algicola gen. nov., sp. nov., a novel actinobacterium isolated from shallow eutrophic lake during the end of cyanobacterial harmful algal blooms.</title>
        <authorList>
            <person name="Chun S.J."/>
        </authorList>
    </citation>
    <scope>NUCLEOTIDE SEQUENCE [LARGE SCALE GENOMIC DNA]</scope>
    <source>
        <strain evidence="5 6">Seoho-28</strain>
    </source>
</reference>
<dbReference type="PROSITE" id="PS01117">
    <property type="entry name" value="HTH_MARR_1"/>
    <property type="match status" value="1"/>
</dbReference>
<sequence length="160" mass="17689">MTELPVVNQAPPRSAVFVVHLARLMRLRSEAALEPLGLRSRHLIALTVLRDSPGIAQQDLAGAIQIDRTNLVGLLNELEEHGWVLRRRSAEDRRRHVVELTEAGQHLLARAEFALAAVEDEVLADLTTKERATLHRLLQRATARATAESSCAEEVSGADR</sequence>
<name>A0A2T4UN56_9ACTN</name>
<evidence type="ECO:0000313" key="5">
    <source>
        <dbReference type="EMBL" id="PTL60667.1"/>
    </source>
</evidence>
<proteinExistence type="predicted"/>
<evidence type="ECO:0000313" key="6">
    <source>
        <dbReference type="Proteomes" id="UP000240739"/>
    </source>
</evidence>
<evidence type="ECO:0000256" key="2">
    <source>
        <dbReference type="ARBA" id="ARBA00023125"/>
    </source>
</evidence>
<dbReference type="EMBL" id="PYYB01000001">
    <property type="protein sequence ID" value="PTL60667.1"/>
    <property type="molecule type" value="Genomic_DNA"/>
</dbReference>
<dbReference type="InterPro" id="IPR023187">
    <property type="entry name" value="Tscrpt_reg_MarR-type_CS"/>
</dbReference>
<dbReference type="PANTHER" id="PTHR42756">
    <property type="entry name" value="TRANSCRIPTIONAL REGULATOR, MARR"/>
    <property type="match status" value="1"/>
</dbReference>
<keyword evidence="3" id="KW-0804">Transcription</keyword>
<dbReference type="InterPro" id="IPR036388">
    <property type="entry name" value="WH-like_DNA-bd_sf"/>
</dbReference>